<keyword evidence="3" id="KW-1185">Reference proteome</keyword>
<dbReference type="Proteomes" id="UP000198994">
    <property type="component" value="Unassembled WGS sequence"/>
</dbReference>
<dbReference type="InterPro" id="IPR021068">
    <property type="entry name" value="HTH_DNA-bd"/>
</dbReference>
<protein>
    <submittedName>
        <fullName evidence="2">HTH DNA binding domain-containing protein</fullName>
    </submittedName>
</protein>
<dbReference type="RefSeq" id="WP_089959927.1">
    <property type="nucleotide sequence ID" value="NZ_FNAV01000008.1"/>
</dbReference>
<reference evidence="3" key="1">
    <citation type="submission" date="2016-10" db="EMBL/GenBank/DDBJ databases">
        <authorList>
            <person name="Varghese N."/>
            <person name="Submissions S."/>
        </authorList>
    </citation>
    <scope>NUCLEOTIDE SEQUENCE [LARGE SCALE GENOMIC DNA]</scope>
    <source>
        <strain evidence="3">DSM 10146</strain>
    </source>
</reference>
<dbReference type="EMBL" id="FNAV01000008">
    <property type="protein sequence ID" value="SDE82771.1"/>
    <property type="molecule type" value="Genomic_DNA"/>
</dbReference>
<evidence type="ECO:0000313" key="3">
    <source>
        <dbReference type="Proteomes" id="UP000198994"/>
    </source>
</evidence>
<organism evidence="2 3">
    <name type="scientific">Salipiger thiooxidans</name>
    <dbReference type="NCBI Taxonomy" id="282683"/>
    <lineage>
        <taxon>Bacteria</taxon>
        <taxon>Pseudomonadati</taxon>
        <taxon>Pseudomonadota</taxon>
        <taxon>Alphaproteobacteria</taxon>
        <taxon>Rhodobacterales</taxon>
        <taxon>Roseobacteraceae</taxon>
        <taxon>Salipiger</taxon>
    </lineage>
</organism>
<evidence type="ECO:0000313" key="2">
    <source>
        <dbReference type="EMBL" id="SDE82771.1"/>
    </source>
</evidence>
<name>A0A1G7G3S7_9RHOB</name>
<evidence type="ECO:0000259" key="1">
    <source>
        <dbReference type="Pfam" id="PF11972"/>
    </source>
</evidence>
<accession>A0A1G7G3S7</accession>
<proteinExistence type="predicted"/>
<dbReference type="AlphaFoldDB" id="A0A1G7G3S7"/>
<gene>
    <name evidence="2" type="ORF">SAMN04488105_108102</name>
</gene>
<dbReference type="OrthoDB" id="7838433at2"/>
<dbReference type="STRING" id="282683.SAMN04488105_108102"/>
<sequence>MQQARSDLTDAARPQAALGDVFRAEILAARLEGALRADAELAALWRGQAAVQEACASAWLEDLPVTPEDLLCRSFRDRVGDADRDRASVTAAGLLRGLHSPGPLETDPEEVLTRLWTLAAGDRVPPFLPEDFDAVRAVLAGAESPILGALSVARLVGYATEGRAPAVERLAFVAADHALRGSGRFMLGEAEPHALVAAPRGVWVLQPALGLVDNGFRLWSVAGPERTAELLAGLSRTLERGLGALPMLRRWLEQAGAASGGAHGASRLPQFLDLLKTRPIVTGPGAAQALQITPRGAQKLIDQAAELGLVAKITPRARWRAWAVTPFARMLGRGPVQAP</sequence>
<feature type="domain" description="HTH DNA binding" evidence="1">
    <location>
        <begin position="268"/>
        <end position="324"/>
    </location>
</feature>
<dbReference type="Pfam" id="PF11972">
    <property type="entry name" value="HTH_13"/>
    <property type="match status" value="1"/>
</dbReference>